<dbReference type="Proteomes" id="UP000317421">
    <property type="component" value="Unassembled WGS sequence"/>
</dbReference>
<comment type="caution">
    <text evidence="2">The sequence shown here is derived from an EMBL/GenBank/DDBJ whole genome shotgun (WGS) entry which is preliminary data.</text>
</comment>
<dbReference type="PANTHER" id="PTHR39339:SF1">
    <property type="entry name" value="CHAD DOMAIN-CONTAINING PROTEIN"/>
    <property type="match status" value="1"/>
</dbReference>
<protein>
    <submittedName>
        <fullName evidence="2">CHAD domain protein</fullName>
    </submittedName>
</protein>
<name>A0A5C6AEN3_9BACT</name>
<dbReference type="RefSeq" id="WP_146444780.1">
    <property type="nucleotide sequence ID" value="NZ_SJPR01000002.1"/>
</dbReference>
<dbReference type="OrthoDB" id="9810907at2"/>
<proteinExistence type="predicted"/>
<feature type="domain" description="CHAD" evidence="1">
    <location>
        <begin position="8"/>
        <end position="274"/>
    </location>
</feature>
<evidence type="ECO:0000313" key="2">
    <source>
        <dbReference type="EMBL" id="TWT97886.1"/>
    </source>
</evidence>
<dbReference type="EMBL" id="SJPR01000002">
    <property type="protein sequence ID" value="TWT97886.1"/>
    <property type="molecule type" value="Genomic_DNA"/>
</dbReference>
<dbReference type="AlphaFoldDB" id="A0A5C6AEN3"/>
<evidence type="ECO:0000259" key="1">
    <source>
        <dbReference type="PROSITE" id="PS51708"/>
    </source>
</evidence>
<gene>
    <name evidence="2" type="ORF">Pla108_20400</name>
</gene>
<evidence type="ECO:0000313" key="3">
    <source>
        <dbReference type="Proteomes" id="UP000317421"/>
    </source>
</evidence>
<organism evidence="2 3">
    <name type="scientific">Botrimarina colliarenosi</name>
    <dbReference type="NCBI Taxonomy" id="2528001"/>
    <lineage>
        <taxon>Bacteria</taxon>
        <taxon>Pseudomonadati</taxon>
        <taxon>Planctomycetota</taxon>
        <taxon>Planctomycetia</taxon>
        <taxon>Pirellulales</taxon>
        <taxon>Lacipirellulaceae</taxon>
        <taxon>Botrimarina</taxon>
    </lineage>
</organism>
<dbReference type="PROSITE" id="PS51708">
    <property type="entry name" value="CHAD"/>
    <property type="match status" value="1"/>
</dbReference>
<reference evidence="2 3" key="1">
    <citation type="submission" date="2019-02" db="EMBL/GenBank/DDBJ databases">
        <title>Deep-cultivation of Planctomycetes and their phenomic and genomic characterization uncovers novel biology.</title>
        <authorList>
            <person name="Wiegand S."/>
            <person name="Jogler M."/>
            <person name="Boedeker C."/>
            <person name="Pinto D."/>
            <person name="Vollmers J."/>
            <person name="Rivas-Marin E."/>
            <person name="Kohn T."/>
            <person name="Peeters S.H."/>
            <person name="Heuer A."/>
            <person name="Rast P."/>
            <person name="Oberbeckmann S."/>
            <person name="Bunk B."/>
            <person name="Jeske O."/>
            <person name="Meyerdierks A."/>
            <person name="Storesund J.E."/>
            <person name="Kallscheuer N."/>
            <person name="Luecker S."/>
            <person name="Lage O.M."/>
            <person name="Pohl T."/>
            <person name="Merkel B.J."/>
            <person name="Hornburger P."/>
            <person name="Mueller R.-W."/>
            <person name="Bruemmer F."/>
            <person name="Labrenz M."/>
            <person name="Spormann A.M."/>
            <person name="Op Den Camp H."/>
            <person name="Overmann J."/>
            <person name="Amann R."/>
            <person name="Jetten M.S.M."/>
            <person name="Mascher T."/>
            <person name="Medema M.H."/>
            <person name="Devos D.P."/>
            <person name="Kaster A.-K."/>
            <person name="Ovreas L."/>
            <person name="Rohde M."/>
            <person name="Galperin M.Y."/>
            <person name="Jogler C."/>
        </authorList>
    </citation>
    <scope>NUCLEOTIDE SEQUENCE [LARGE SCALE GENOMIC DNA]</scope>
    <source>
        <strain evidence="2 3">Pla108</strain>
    </source>
</reference>
<dbReference type="PANTHER" id="PTHR39339">
    <property type="entry name" value="SLR1444 PROTEIN"/>
    <property type="match status" value="1"/>
</dbReference>
<dbReference type="Gene3D" id="1.40.20.10">
    <property type="entry name" value="CHAD domain"/>
    <property type="match status" value="1"/>
</dbReference>
<accession>A0A5C6AEN3</accession>
<dbReference type="InterPro" id="IPR038186">
    <property type="entry name" value="CHAD_dom_sf"/>
</dbReference>
<dbReference type="SMART" id="SM00880">
    <property type="entry name" value="CHAD"/>
    <property type="match status" value="1"/>
</dbReference>
<dbReference type="Pfam" id="PF05235">
    <property type="entry name" value="CHAD"/>
    <property type="match status" value="1"/>
</dbReference>
<keyword evidence="3" id="KW-1185">Reference proteome</keyword>
<sequence length="286" mass="32009">MAYAFKRGEPLEPALRRIAAATLDEAIGRLNDGTPPETAVHETRKACKRLRALLRLYKPALGDVFRREEDAVRKAAKALSSARDQHVLLQTCERLAESQRETQLVAAIRAVGAGLNELESPTNDSTELLTATSERLADVRERVDSWRAPHPKAVIVKRFRHTYRDGRKQRRRCRLNGDAEPWHAWRKAVKQHGYQARLLAALHVAGPAYLEPWDRLGKLLGEEHDFSVLCDRLGGVGVSPEVADHVKQAAIEQRAALREEARKLGADLYRLPPKVIGNVARGLLSK</sequence>
<dbReference type="InterPro" id="IPR007899">
    <property type="entry name" value="CHAD_dom"/>
</dbReference>